<evidence type="ECO:0000256" key="5">
    <source>
        <dbReference type="ARBA" id="ARBA00022692"/>
    </source>
</evidence>
<evidence type="ECO:0000256" key="1">
    <source>
        <dbReference type="ARBA" id="ARBA00004651"/>
    </source>
</evidence>
<dbReference type="RefSeq" id="WP_183736419.1">
    <property type="nucleotide sequence ID" value="NZ_JACHHE010000001.1"/>
</dbReference>
<dbReference type="PANTHER" id="PTHR48090">
    <property type="entry name" value="UNDECAPRENYL-PHOSPHATE 4-DEOXY-4-FORMAMIDO-L-ARABINOSE TRANSFERASE-RELATED"/>
    <property type="match status" value="1"/>
</dbReference>
<keyword evidence="5 9" id="KW-0812">Transmembrane</keyword>
<dbReference type="Proteomes" id="UP000525923">
    <property type="component" value="Unassembled WGS sequence"/>
</dbReference>
<dbReference type="EMBL" id="JACHHE010000001">
    <property type="protein sequence ID" value="MBB5179271.1"/>
    <property type="molecule type" value="Genomic_DNA"/>
</dbReference>
<dbReference type="InterPro" id="IPR029044">
    <property type="entry name" value="Nucleotide-diphossugar_trans"/>
</dbReference>
<evidence type="ECO:0000256" key="3">
    <source>
        <dbReference type="ARBA" id="ARBA00022676"/>
    </source>
</evidence>
<keyword evidence="6 9" id="KW-1133">Transmembrane helix</keyword>
<dbReference type="Gene3D" id="3.90.550.10">
    <property type="entry name" value="Spore Coat Polysaccharide Biosynthesis Protein SpsA, Chain A"/>
    <property type="match status" value="1"/>
</dbReference>
<dbReference type="CDD" id="cd04187">
    <property type="entry name" value="DPM1_like_bac"/>
    <property type="match status" value="1"/>
</dbReference>
<dbReference type="SUPFAM" id="SSF53448">
    <property type="entry name" value="Nucleotide-diphospho-sugar transferases"/>
    <property type="match status" value="1"/>
</dbReference>
<evidence type="ECO:0000259" key="10">
    <source>
        <dbReference type="Pfam" id="PF00535"/>
    </source>
</evidence>
<comment type="caution">
    <text evidence="11">The sequence shown here is derived from an EMBL/GenBank/DDBJ whole genome shotgun (WGS) entry which is preliminary data.</text>
</comment>
<keyword evidence="7 9" id="KW-0472">Membrane</keyword>
<dbReference type="Pfam" id="PF00535">
    <property type="entry name" value="Glycos_transf_2"/>
    <property type="match status" value="1"/>
</dbReference>
<evidence type="ECO:0000256" key="6">
    <source>
        <dbReference type="ARBA" id="ARBA00022989"/>
    </source>
</evidence>
<accession>A0A7W8CPM6</accession>
<keyword evidence="4 11" id="KW-0808">Transferase</keyword>
<keyword evidence="2" id="KW-1003">Cell membrane</keyword>
<evidence type="ECO:0000313" key="12">
    <source>
        <dbReference type="Proteomes" id="UP000525923"/>
    </source>
</evidence>
<organism evidence="11 12">
    <name type="scientific">Planococcus koreensis</name>
    <dbReference type="NCBI Taxonomy" id="112331"/>
    <lineage>
        <taxon>Bacteria</taxon>
        <taxon>Bacillati</taxon>
        <taxon>Bacillota</taxon>
        <taxon>Bacilli</taxon>
        <taxon>Bacillales</taxon>
        <taxon>Caryophanaceae</taxon>
        <taxon>Planococcus</taxon>
    </lineage>
</organism>
<dbReference type="AlphaFoldDB" id="A0A7W8CPM6"/>
<keyword evidence="12" id="KW-1185">Reference proteome</keyword>
<evidence type="ECO:0000313" key="11">
    <source>
        <dbReference type="EMBL" id="MBB5179271.1"/>
    </source>
</evidence>
<comment type="similarity">
    <text evidence="8">Belongs to the glycosyltransferase 2 family. GtrB subfamily.</text>
</comment>
<feature type="transmembrane region" description="Helical" evidence="9">
    <location>
        <begin position="233"/>
        <end position="261"/>
    </location>
</feature>
<dbReference type="PANTHER" id="PTHR48090:SF8">
    <property type="entry name" value="GLYCOSYLTRANSFERASE CSBB-RELATED"/>
    <property type="match status" value="1"/>
</dbReference>
<reference evidence="11 12" key="1">
    <citation type="submission" date="2020-08" db="EMBL/GenBank/DDBJ databases">
        <title>Genomic Encyclopedia of Type Strains, Phase IV (KMG-IV): sequencing the most valuable type-strain genomes for metagenomic binning, comparative biology and taxonomic classification.</title>
        <authorList>
            <person name="Goeker M."/>
        </authorList>
    </citation>
    <scope>NUCLEOTIDE SEQUENCE [LARGE SCALE GENOMIC DNA]</scope>
    <source>
        <strain evidence="11 12">DSM 15895</strain>
    </source>
</reference>
<evidence type="ECO:0000256" key="2">
    <source>
        <dbReference type="ARBA" id="ARBA00022475"/>
    </source>
</evidence>
<dbReference type="InterPro" id="IPR050256">
    <property type="entry name" value="Glycosyltransferase_2"/>
</dbReference>
<keyword evidence="3" id="KW-0328">Glycosyltransferase</keyword>
<evidence type="ECO:0000256" key="8">
    <source>
        <dbReference type="ARBA" id="ARBA00038152"/>
    </source>
</evidence>
<evidence type="ECO:0000256" key="9">
    <source>
        <dbReference type="SAM" id="Phobius"/>
    </source>
</evidence>
<feature type="domain" description="Glycosyltransferase 2-like" evidence="10">
    <location>
        <begin position="5"/>
        <end position="171"/>
    </location>
</feature>
<gene>
    <name evidence="11" type="ORF">HNQ44_000693</name>
</gene>
<sequence length="318" mass="36505">MKKLSVIIPCYNESAPLINTHREVKTVLENYELRKIYDYEMIFVDDGSSDDTFQIIKELASHDSHVKYISFTRNFGKEAGMLAGLSHAQGDVVIIIDADLQHPPHLILEMVRYYEEEGYDQVIARRSRKGEKFARKLAAKFYYGIINKVMEVELGDGIGDFRLLSHRAVDALLSMPEYNRFSKGLFSWIGFEKKIIEYENQERAAGESKWGFFSLLNYAIDGLISFNSKPLRFFIYLGMAITFLNFLYIGFSFVNILLFGIEMPGYFTLISAILLLSGIQLISIGVVGEYVGRIFYEVKRRPNFIIDKSNIESGARHE</sequence>
<feature type="transmembrane region" description="Helical" evidence="9">
    <location>
        <begin position="267"/>
        <end position="291"/>
    </location>
</feature>
<evidence type="ECO:0000256" key="4">
    <source>
        <dbReference type="ARBA" id="ARBA00022679"/>
    </source>
</evidence>
<protein>
    <submittedName>
        <fullName evidence="11">Glycosyltransferase involved in cell wall biosynthesis</fullName>
    </submittedName>
</protein>
<dbReference type="FunFam" id="3.90.550.10:FF:000079">
    <property type="entry name" value="Probable glycosyl transferase"/>
    <property type="match status" value="1"/>
</dbReference>
<dbReference type="GO" id="GO:0005886">
    <property type="term" value="C:plasma membrane"/>
    <property type="evidence" value="ECO:0007669"/>
    <property type="project" value="UniProtKB-SubCell"/>
</dbReference>
<dbReference type="InterPro" id="IPR001173">
    <property type="entry name" value="Glyco_trans_2-like"/>
</dbReference>
<proteinExistence type="inferred from homology"/>
<dbReference type="GO" id="GO:0016757">
    <property type="term" value="F:glycosyltransferase activity"/>
    <property type="evidence" value="ECO:0007669"/>
    <property type="project" value="UniProtKB-KW"/>
</dbReference>
<evidence type="ECO:0000256" key="7">
    <source>
        <dbReference type="ARBA" id="ARBA00023136"/>
    </source>
</evidence>
<name>A0A7W8CPM6_9BACL</name>
<comment type="subcellular location">
    <subcellularLocation>
        <location evidence="1">Cell membrane</location>
        <topology evidence="1">Multi-pass membrane protein</topology>
    </subcellularLocation>
</comment>